<keyword evidence="2" id="KW-0378">Hydrolase</keyword>
<organism evidence="4 5">
    <name type="scientific">Paenibacillus artemisiicola</name>
    <dbReference type="NCBI Taxonomy" id="1172618"/>
    <lineage>
        <taxon>Bacteria</taxon>
        <taxon>Bacillati</taxon>
        <taxon>Bacillota</taxon>
        <taxon>Bacilli</taxon>
        <taxon>Bacillales</taxon>
        <taxon>Paenibacillaceae</taxon>
        <taxon>Paenibacillus</taxon>
    </lineage>
</organism>
<comment type="caution">
    <text evidence="4">The sequence shown here is derived from an EMBL/GenBank/DDBJ whole genome shotgun (WGS) entry which is preliminary data.</text>
</comment>
<dbReference type="InterPro" id="IPR051400">
    <property type="entry name" value="HAD-like_hydrolase"/>
</dbReference>
<gene>
    <name evidence="4" type="ORF">I8J29_11805</name>
</gene>
<dbReference type="SUPFAM" id="SSF56784">
    <property type="entry name" value="HAD-like"/>
    <property type="match status" value="1"/>
</dbReference>
<accession>A0ABS3W9D2</accession>
<sequence>MNSERKLIIFLDSGDTIIDESTEIRDEEGIVVTAEVIPGADVMVKTLYERGYTLALVADGDAQSFKNMYKRLGLYDYFATMIYSETIKAVKPSPRMFRAAAGALELNEADFGRIVMVGNNLSRDVKGANALGIVSVFQSWTTRYPHEPADESERPAYTIREPLEFLELADRLDERLRAGNVPFY</sequence>
<keyword evidence="1" id="KW-0479">Metal-binding</keyword>
<dbReference type="Gene3D" id="3.40.50.1000">
    <property type="entry name" value="HAD superfamily/HAD-like"/>
    <property type="match status" value="1"/>
</dbReference>
<evidence type="ECO:0000256" key="1">
    <source>
        <dbReference type="ARBA" id="ARBA00022723"/>
    </source>
</evidence>
<evidence type="ECO:0000313" key="5">
    <source>
        <dbReference type="Proteomes" id="UP000670947"/>
    </source>
</evidence>
<dbReference type="Pfam" id="PF13419">
    <property type="entry name" value="HAD_2"/>
    <property type="match status" value="1"/>
</dbReference>
<dbReference type="PANTHER" id="PTHR46470:SF2">
    <property type="entry name" value="GLYCERALDEHYDE 3-PHOSPHATE PHOSPHATASE"/>
    <property type="match status" value="1"/>
</dbReference>
<dbReference type="InterPro" id="IPR036412">
    <property type="entry name" value="HAD-like_sf"/>
</dbReference>
<dbReference type="InterPro" id="IPR023214">
    <property type="entry name" value="HAD_sf"/>
</dbReference>
<name>A0ABS3W9D2_9BACL</name>
<dbReference type="PANTHER" id="PTHR46470">
    <property type="entry name" value="N-ACYLNEURAMINATE-9-PHOSPHATASE"/>
    <property type="match status" value="1"/>
</dbReference>
<proteinExistence type="predicted"/>
<dbReference type="EMBL" id="JAGGDJ010000006">
    <property type="protein sequence ID" value="MBO7744883.1"/>
    <property type="molecule type" value="Genomic_DNA"/>
</dbReference>
<keyword evidence="5" id="KW-1185">Reference proteome</keyword>
<dbReference type="InterPro" id="IPR041492">
    <property type="entry name" value="HAD_2"/>
</dbReference>
<reference evidence="4 5" key="1">
    <citation type="submission" date="2021-03" db="EMBL/GenBank/DDBJ databases">
        <title>Paenibacillus artemisicola MWE-103 whole genome sequence.</title>
        <authorList>
            <person name="Ham Y.J."/>
        </authorList>
    </citation>
    <scope>NUCLEOTIDE SEQUENCE [LARGE SCALE GENOMIC DNA]</scope>
    <source>
        <strain evidence="4 5">MWE-103</strain>
    </source>
</reference>
<evidence type="ECO:0000256" key="2">
    <source>
        <dbReference type="ARBA" id="ARBA00022801"/>
    </source>
</evidence>
<keyword evidence="3" id="KW-0460">Magnesium</keyword>
<dbReference type="Proteomes" id="UP000670947">
    <property type="component" value="Unassembled WGS sequence"/>
</dbReference>
<evidence type="ECO:0000256" key="3">
    <source>
        <dbReference type="ARBA" id="ARBA00022842"/>
    </source>
</evidence>
<evidence type="ECO:0000313" key="4">
    <source>
        <dbReference type="EMBL" id="MBO7744883.1"/>
    </source>
</evidence>
<protein>
    <submittedName>
        <fullName evidence="4">HAD hydrolase-like protein</fullName>
    </submittedName>
</protein>